<gene>
    <name evidence="1" type="ORF">J2W61_001421</name>
</gene>
<name>A0AAW8LIZ4_AGRTU</name>
<dbReference type="Proteomes" id="UP001265315">
    <property type="component" value="Unassembled WGS sequence"/>
</dbReference>
<comment type="caution">
    <text evidence="1">The sequence shown here is derived from an EMBL/GenBank/DDBJ whole genome shotgun (WGS) entry which is preliminary data.</text>
</comment>
<dbReference type="EMBL" id="JAVDSW010000001">
    <property type="protein sequence ID" value="MDR6701593.1"/>
    <property type="molecule type" value="Genomic_DNA"/>
</dbReference>
<organism evidence="1 2">
    <name type="scientific">Agrobacterium tumefaciens</name>
    <dbReference type="NCBI Taxonomy" id="358"/>
    <lineage>
        <taxon>Bacteria</taxon>
        <taxon>Pseudomonadati</taxon>
        <taxon>Pseudomonadota</taxon>
        <taxon>Alphaproteobacteria</taxon>
        <taxon>Hyphomicrobiales</taxon>
        <taxon>Rhizobiaceae</taxon>
        <taxon>Rhizobium/Agrobacterium group</taxon>
        <taxon>Agrobacterium</taxon>
        <taxon>Agrobacterium tumefaciens complex</taxon>
    </lineage>
</organism>
<evidence type="ECO:0000313" key="1">
    <source>
        <dbReference type="EMBL" id="MDR6701593.1"/>
    </source>
</evidence>
<evidence type="ECO:0000313" key="2">
    <source>
        <dbReference type="Proteomes" id="UP001265315"/>
    </source>
</evidence>
<evidence type="ECO:0008006" key="3">
    <source>
        <dbReference type="Google" id="ProtNLM"/>
    </source>
</evidence>
<protein>
    <recommendedName>
        <fullName evidence="3">DUF930 domain-containing protein</fullName>
    </recommendedName>
</protein>
<accession>A0AAW8LIZ4</accession>
<proteinExistence type="predicted"/>
<dbReference type="RefSeq" id="WP_209689109.1">
    <property type="nucleotide sequence ID" value="NZ_JAGIPM010000001.1"/>
</dbReference>
<reference evidence="1" key="1">
    <citation type="submission" date="2023-07" db="EMBL/GenBank/DDBJ databases">
        <title>Sorghum-associated microbial communities from plants grown in Nebraska, USA.</title>
        <authorList>
            <person name="Schachtman D."/>
        </authorList>
    </citation>
    <scope>NUCLEOTIDE SEQUENCE</scope>
    <source>
        <strain evidence="1">1457</strain>
    </source>
</reference>
<dbReference type="AlphaFoldDB" id="A0AAW8LIZ4"/>
<sequence>MLTTKEFLFAKVMGRSVASGINQDKRKMKKEARLASGIYLNPHHAKMLRSYQASYWTEVGAVDCTLHDITASQRNGETIAYYDLNITKRNGERWRRRFIYAVRNGQPKQIHQYDWQRVF</sequence>